<reference evidence="1" key="1">
    <citation type="submission" date="2019-08" db="EMBL/GenBank/DDBJ databases">
        <authorList>
            <person name="Kucharzyk K."/>
            <person name="Murdoch R.W."/>
            <person name="Higgins S."/>
            <person name="Loffler F."/>
        </authorList>
    </citation>
    <scope>NUCLEOTIDE SEQUENCE</scope>
</reference>
<organism evidence="1">
    <name type="scientific">bioreactor metagenome</name>
    <dbReference type="NCBI Taxonomy" id="1076179"/>
    <lineage>
        <taxon>unclassified sequences</taxon>
        <taxon>metagenomes</taxon>
        <taxon>ecological metagenomes</taxon>
    </lineage>
</organism>
<name>A0A645HVL8_9ZZZZ</name>
<protein>
    <submittedName>
        <fullName evidence="1">Uncharacterized protein</fullName>
    </submittedName>
</protein>
<gene>
    <name evidence="1" type="ORF">SDC9_190664</name>
</gene>
<proteinExistence type="predicted"/>
<sequence length="78" mass="8962">MTADNFLISGLLANLIVNNPCADPVYPHIRGRLIHRVIACNFRQDLFQEIKGFNITIVIYGFHAICFQVIRVYHVYIA</sequence>
<evidence type="ECO:0000313" key="1">
    <source>
        <dbReference type="EMBL" id="MPN43105.1"/>
    </source>
</evidence>
<dbReference type="EMBL" id="VSSQ01101295">
    <property type="protein sequence ID" value="MPN43105.1"/>
    <property type="molecule type" value="Genomic_DNA"/>
</dbReference>
<comment type="caution">
    <text evidence="1">The sequence shown here is derived from an EMBL/GenBank/DDBJ whole genome shotgun (WGS) entry which is preliminary data.</text>
</comment>
<dbReference type="AlphaFoldDB" id="A0A645HVL8"/>
<accession>A0A645HVL8</accession>